<evidence type="ECO:0000313" key="3">
    <source>
        <dbReference type="Proteomes" id="UP001604267"/>
    </source>
</evidence>
<accession>A0ABW7BDY2</accession>
<proteinExistence type="predicted"/>
<protein>
    <submittedName>
        <fullName evidence="2">Uncharacterized protein</fullName>
    </submittedName>
</protein>
<name>A0ABW7BDY2_9ACTN</name>
<evidence type="ECO:0000313" key="2">
    <source>
        <dbReference type="EMBL" id="MFG3015070.1"/>
    </source>
</evidence>
<reference evidence="2 3" key="1">
    <citation type="submission" date="2024-10" db="EMBL/GenBank/DDBJ databases">
        <title>The Natural Products Discovery Center: Release of the First 8490 Sequenced Strains for Exploring Actinobacteria Biosynthetic Diversity.</title>
        <authorList>
            <person name="Kalkreuter E."/>
            <person name="Kautsar S.A."/>
            <person name="Yang D."/>
            <person name="Bader C.D."/>
            <person name="Teijaro C.N."/>
            <person name="Fluegel L."/>
            <person name="Davis C.M."/>
            <person name="Simpson J.R."/>
            <person name="Lauterbach L."/>
            <person name="Steele A.D."/>
            <person name="Gui C."/>
            <person name="Meng S."/>
            <person name="Li G."/>
            <person name="Viehrig K."/>
            <person name="Ye F."/>
            <person name="Su P."/>
            <person name="Kiefer A.F."/>
            <person name="Nichols A."/>
            <person name="Cepeda A.J."/>
            <person name="Yan W."/>
            <person name="Fan B."/>
            <person name="Jiang Y."/>
            <person name="Adhikari A."/>
            <person name="Zheng C.-J."/>
            <person name="Schuster L."/>
            <person name="Cowan T.M."/>
            <person name="Smanski M.J."/>
            <person name="Chevrette M.G."/>
            <person name="De Carvalho L.P.S."/>
            <person name="Shen B."/>
        </authorList>
    </citation>
    <scope>NUCLEOTIDE SEQUENCE [LARGE SCALE GENOMIC DNA]</scope>
    <source>
        <strain evidence="2 3">NPDC048320</strain>
    </source>
</reference>
<evidence type="ECO:0000256" key="1">
    <source>
        <dbReference type="SAM" id="MobiDB-lite"/>
    </source>
</evidence>
<sequence>MTCTDTHSEGECQWWGADWPVSDDGYDNPDGYDSYDDYLDNGVRR</sequence>
<comment type="caution">
    <text evidence="2">The sequence shown here is derived from an EMBL/GenBank/DDBJ whole genome shotgun (WGS) entry which is preliminary data.</text>
</comment>
<dbReference type="Proteomes" id="UP001604267">
    <property type="component" value="Unassembled WGS sequence"/>
</dbReference>
<keyword evidence="3" id="KW-1185">Reference proteome</keyword>
<organism evidence="2 3">
    <name type="scientific">Streptomyces cinerochromogenes</name>
    <dbReference type="NCBI Taxonomy" id="66422"/>
    <lineage>
        <taxon>Bacteria</taxon>
        <taxon>Bacillati</taxon>
        <taxon>Actinomycetota</taxon>
        <taxon>Actinomycetes</taxon>
        <taxon>Kitasatosporales</taxon>
        <taxon>Streptomycetaceae</taxon>
        <taxon>Streptomyces</taxon>
    </lineage>
</organism>
<gene>
    <name evidence="2" type="ORF">ACGFZB_32495</name>
</gene>
<dbReference type="RefSeq" id="WP_392822363.1">
    <property type="nucleotide sequence ID" value="NZ_JBICYV010000018.1"/>
</dbReference>
<dbReference type="EMBL" id="JBICYV010000018">
    <property type="protein sequence ID" value="MFG3015070.1"/>
    <property type="molecule type" value="Genomic_DNA"/>
</dbReference>
<feature type="region of interest" description="Disordered" evidence="1">
    <location>
        <begin position="23"/>
        <end position="45"/>
    </location>
</feature>